<dbReference type="EMBL" id="DTBJ01000016">
    <property type="protein sequence ID" value="HGM58265.1"/>
    <property type="molecule type" value="Genomic_DNA"/>
</dbReference>
<comment type="caution">
    <text evidence="1">The sequence shown here is derived from an EMBL/GenBank/DDBJ whole genome shotgun (WGS) entry which is preliminary data.</text>
</comment>
<proteinExistence type="predicted"/>
<dbReference type="AlphaFoldDB" id="A0A7C4H8L4"/>
<accession>A0A7C4H8L4</accession>
<organism evidence="1">
    <name type="scientific">Staphylothermus marinus</name>
    <dbReference type="NCBI Taxonomy" id="2280"/>
    <lineage>
        <taxon>Archaea</taxon>
        <taxon>Thermoproteota</taxon>
        <taxon>Thermoprotei</taxon>
        <taxon>Desulfurococcales</taxon>
        <taxon>Desulfurococcaceae</taxon>
        <taxon>Staphylothermus</taxon>
    </lineage>
</organism>
<reference evidence="1" key="1">
    <citation type="journal article" date="2020" name="mSystems">
        <title>Genome- and Community-Level Interaction Insights into Carbon Utilization and Element Cycling Functions of Hydrothermarchaeota in Hydrothermal Sediment.</title>
        <authorList>
            <person name="Zhou Z."/>
            <person name="Liu Y."/>
            <person name="Xu W."/>
            <person name="Pan J."/>
            <person name="Luo Z.H."/>
            <person name="Li M."/>
        </authorList>
    </citation>
    <scope>NUCLEOTIDE SEQUENCE [LARGE SCALE GENOMIC DNA]</scope>
    <source>
        <strain evidence="1">SpSt-642</strain>
    </source>
</reference>
<name>A0A7C4H8L4_STAMA</name>
<evidence type="ECO:0000313" key="1">
    <source>
        <dbReference type="EMBL" id="HGM58265.1"/>
    </source>
</evidence>
<sequence length="75" mass="8780">MIRLINKSYFRIIEKYLFLGETRYRVQITGTNIVFNIRADSDEEAIDKAVKLAEKIGLNNENIEALRDKYKEVGK</sequence>
<protein>
    <submittedName>
        <fullName evidence="1">Uncharacterized protein</fullName>
    </submittedName>
</protein>
<gene>
    <name evidence="1" type="ORF">ENU14_01565</name>
</gene>